<evidence type="ECO:0000256" key="1">
    <source>
        <dbReference type="SAM" id="MobiDB-lite"/>
    </source>
</evidence>
<evidence type="ECO:0000313" key="2">
    <source>
        <dbReference type="Proteomes" id="UP000887565"/>
    </source>
</evidence>
<feature type="region of interest" description="Disordered" evidence="1">
    <location>
        <begin position="47"/>
        <end position="67"/>
    </location>
</feature>
<dbReference type="AlphaFoldDB" id="A0A915JJ07"/>
<evidence type="ECO:0000313" key="3">
    <source>
        <dbReference type="WBParaSite" id="nRc.2.0.1.t26130-RA"/>
    </source>
</evidence>
<dbReference type="Proteomes" id="UP000887565">
    <property type="component" value="Unplaced"/>
</dbReference>
<keyword evidence="2" id="KW-1185">Reference proteome</keyword>
<sequence>MVGTKGRGQYNTGDMVTLIDGCLRRRYDNIKTRLDLQYERGLGSGSDLDPVGSVVQNPDPDPTIAVF</sequence>
<dbReference type="WBParaSite" id="nRc.2.0.1.t26130-RA">
    <property type="protein sequence ID" value="nRc.2.0.1.t26130-RA"/>
    <property type="gene ID" value="nRc.2.0.1.g26130"/>
</dbReference>
<reference evidence="3" key="1">
    <citation type="submission" date="2022-11" db="UniProtKB">
        <authorList>
            <consortium name="WormBaseParasite"/>
        </authorList>
    </citation>
    <scope>IDENTIFICATION</scope>
</reference>
<name>A0A915JJ07_ROMCU</name>
<proteinExistence type="predicted"/>
<protein>
    <submittedName>
        <fullName evidence="3">Uncharacterized protein</fullName>
    </submittedName>
</protein>
<organism evidence="2 3">
    <name type="scientific">Romanomermis culicivorax</name>
    <name type="common">Nematode worm</name>
    <dbReference type="NCBI Taxonomy" id="13658"/>
    <lineage>
        <taxon>Eukaryota</taxon>
        <taxon>Metazoa</taxon>
        <taxon>Ecdysozoa</taxon>
        <taxon>Nematoda</taxon>
        <taxon>Enoplea</taxon>
        <taxon>Dorylaimia</taxon>
        <taxon>Mermithida</taxon>
        <taxon>Mermithoidea</taxon>
        <taxon>Mermithidae</taxon>
        <taxon>Romanomermis</taxon>
    </lineage>
</organism>
<accession>A0A915JJ07</accession>